<dbReference type="Proteomes" id="UP000282977">
    <property type="component" value="Unassembled WGS sequence"/>
</dbReference>
<gene>
    <name evidence="1" type="ORF">ENE74_12675</name>
</gene>
<evidence type="ECO:0000313" key="1">
    <source>
        <dbReference type="EMBL" id="RVT40196.1"/>
    </source>
</evidence>
<comment type="caution">
    <text evidence="1">The sequence shown here is derived from an EMBL/GenBank/DDBJ whole genome shotgun (WGS) entry which is preliminary data.</text>
</comment>
<keyword evidence="2" id="KW-1185">Reference proteome</keyword>
<organism evidence="1 2">
    <name type="scientific">Sphingobium algorifonticola</name>
    <dbReference type="NCBI Taxonomy" id="2008318"/>
    <lineage>
        <taxon>Bacteria</taxon>
        <taxon>Pseudomonadati</taxon>
        <taxon>Pseudomonadota</taxon>
        <taxon>Alphaproteobacteria</taxon>
        <taxon>Sphingomonadales</taxon>
        <taxon>Sphingomonadaceae</taxon>
        <taxon>Sphingobium</taxon>
    </lineage>
</organism>
<dbReference type="AlphaFoldDB" id="A0A437J5L0"/>
<sequence length="135" mass="14632">MAVTKAKQAKRVMLNTDFAGIRAGAMLYVATPEIVAHYISGIPAGEVRDIIRLRRDLARQNKADATCPVSTAIFLRQIAEKSLADMQAGATPSAVVPFWRVIEPGSKIAKRLSCDDDWIGHQRRLEAADGEAAGD</sequence>
<proteinExistence type="predicted"/>
<name>A0A437J5L0_9SPHN</name>
<reference evidence="1 2" key="1">
    <citation type="submission" date="2019-01" db="EMBL/GenBank/DDBJ databases">
        <authorList>
            <person name="Chen W.-M."/>
        </authorList>
    </citation>
    <scope>NUCLEOTIDE SEQUENCE [LARGE SCALE GENOMIC DNA]</scope>
    <source>
        <strain evidence="1 2">TLA-22</strain>
    </source>
</reference>
<protein>
    <submittedName>
        <fullName evidence="1">Uncharacterized protein</fullName>
    </submittedName>
</protein>
<dbReference type="EMBL" id="RZUL01000004">
    <property type="protein sequence ID" value="RVT40196.1"/>
    <property type="molecule type" value="Genomic_DNA"/>
</dbReference>
<accession>A0A437J5L0</accession>
<dbReference type="OrthoDB" id="675048at2"/>
<evidence type="ECO:0000313" key="2">
    <source>
        <dbReference type="Proteomes" id="UP000282977"/>
    </source>
</evidence>